<proteinExistence type="predicted"/>
<feature type="transmembrane region" description="Helical" evidence="1">
    <location>
        <begin position="6"/>
        <end position="22"/>
    </location>
</feature>
<reference evidence="3" key="2">
    <citation type="submission" date="2020-10" db="UniProtKB">
        <authorList>
            <consortium name="WormBaseParasite"/>
        </authorList>
    </citation>
    <scope>IDENTIFICATION</scope>
</reference>
<dbReference type="AlphaFoldDB" id="A0A7E4W246"/>
<accession>A0A7E4W246</accession>
<keyword evidence="2" id="KW-1185">Reference proteome</keyword>
<evidence type="ECO:0000313" key="2">
    <source>
        <dbReference type="Proteomes" id="UP000492821"/>
    </source>
</evidence>
<name>A0A7E4W246_PANRE</name>
<organism evidence="2 3">
    <name type="scientific">Panagrellus redivivus</name>
    <name type="common">Microworm</name>
    <dbReference type="NCBI Taxonomy" id="6233"/>
    <lineage>
        <taxon>Eukaryota</taxon>
        <taxon>Metazoa</taxon>
        <taxon>Ecdysozoa</taxon>
        <taxon>Nematoda</taxon>
        <taxon>Chromadorea</taxon>
        <taxon>Rhabditida</taxon>
        <taxon>Tylenchina</taxon>
        <taxon>Panagrolaimomorpha</taxon>
        <taxon>Panagrolaimoidea</taxon>
        <taxon>Panagrolaimidae</taxon>
        <taxon>Panagrellus</taxon>
    </lineage>
</organism>
<dbReference type="WBParaSite" id="Pan_g6386.t1">
    <property type="protein sequence ID" value="Pan_g6386.t1"/>
    <property type="gene ID" value="Pan_g6386"/>
</dbReference>
<evidence type="ECO:0000313" key="3">
    <source>
        <dbReference type="WBParaSite" id="Pan_g6386.t1"/>
    </source>
</evidence>
<protein>
    <submittedName>
        <fullName evidence="3">DUF2726 domain-containing protein</fullName>
    </submittedName>
</protein>
<keyword evidence="1" id="KW-0472">Membrane</keyword>
<dbReference type="Proteomes" id="UP000492821">
    <property type="component" value="Unassembled WGS sequence"/>
</dbReference>
<evidence type="ECO:0000256" key="1">
    <source>
        <dbReference type="SAM" id="Phobius"/>
    </source>
</evidence>
<reference evidence="2" key="1">
    <citation type="journal article" date="2013" name="Genetics">
        <title>The draft genome and transcriptome of Panagrellus redivivus are shaped by the harsh demands of a free-living lifestyle.</title>
        <authorList>
            <person name="Srinivasan J."/>
            <person name="Dillman A.R."/>
            <person name="Macchietto M.G."/>
            <person name="Heikkinen L."/>
            <person name="Lakso M."/>
            <person name="Fracchia K.M."/>
            <person name="Antoshechkin I."/>
            <person name="Mortazavi A."/>
            <person name="Wong G."/>
            <person name="Sternberg P.W."/>
        </authorList>
    </citation>
    <scope>NUCLEOTIDE SEQUENCE [LARGE SCALE GENOMIC DNA]</scope>
    <source>
        <strain evidence="2">MT8872</strain>
    </source>
</reference>
<keyword evidence="1" id="KW-1133">Transmembrane helix</keyword>
<keyword evidence="1" id="KW-0812">Transmembrane</keyword>
<sequence length="67" mass="7332">MDYALFFLAVVPVMMAFTSLLGRREVPKRSNPVQGWSVGGQQVLTALDEPLGRVLLVVARNDESDLG</sequence>